<dbReference type="Proteomes" id="UP000072083">
    <property type="component" value="Unassembled WGS sequence"/>
</dbReference>
<sequence>MNHEPENQKGGQMKDSFTERSKKLSEELERCLLADKNILVILDIMDRSNEES</sequence>
<name>A0A116RQ22_STRSU</name>
<protein>
    <submittedName>
        <fullName evidence="2">Uncharacterized protein</fullName>
    </submittedName>
</protein>
<dbReference type="AlphaFoldDB" id="A0A116RQ22"/>
<organism evidence="2 3">
    <name type="scientific">Streptococcus suis</name>
    <dbReference type="NCBI Taxonomy" id="1307"/>
    <lineage>
        <taxon>Bacteria</taxon>
        <taxon>Bacillati</taxon>
        <taxon>Bacillota</taxon>
        <taxon>Bacilli</taxon>
        <taxon>Lactobacillales</taxon>
        <taxon>Streptococcaceae</taxon>
        <taxon>Streptococcus</taxon>
    </lineage>
</organism>
<accession>A0A116RQ22</accession>
<gene>
    <name evidence="2" type="ORF">ERS132406_01867</name>
</gene>
<dbReference type="EMBL" id="FIGZ01000025">
    <property type="protein sequence ID" value="CYV16327.1"/>
    <property type="molecule type" value="Genomic_DNA"/>
</dbReference>
<evidence type="ECO:0000256" key="1">
    <source>
        <dbReference type="SAM" id="MobiDB-lite"/>
    </source>
</evidence>
<evidence type="ECO:0000313" key="2">
    <source>
        <dbReference type="EMBL" id="CYV16327.1"/>
    </source>
</evidence>
<reference evidence="2 3" key="1">
    <citation type="submission" date="2016-02" db="EMBL/GenBank/DDBJ databases">
        <authorList>
            <consortium name="Pathogen Informatics"/>
        </authorList>
    </citation>
    <scope>NUCLEOTIDE SEQUENCE [LARGE SCALE GENOMIC DNA]</scope>
    <source>
        <strain evidence="2 3">LSS44</strain>
    </source>
</reference>
<feature type="region of interest" description="Disordered" evidence="1">
    <location>
        <begin position="1"/>
        <end position="21"/>
    </location>
</feature>
<evidence type="ECO:0000313" key="3">
    <source>
        <dbReference type="Proteomes" id="UP000072083"/>
    </source>
</evidence>
<proteinExistence type="predicted"/>